<keyword evidence="1" id="KW-0472">Membrane</keyword>
<feature type="transmembrane region" description="Helical" evidence="1">
    <location>
        <begin position="12"/>
        <end position="32"/>
    </location>
</feature>
<reference evidence="3 4" key="1">
    <citation type="journal article" date="2011" name="J. Bacteriol.">
        <title>Complete genome sequence of the animal pathogen Listeria ivanovii, which provides insights into host specificities and evolution of the genus Listeria.</title>
        <authorList>
            <person name="Buchrieser C."/>
            <person name="Rusniok C."/>
            <person name="Garrido P."/>
            <person name="Hain T."/>
            <person name="Scortti M."/>
            <person name="Lampidis R."/>
            <person name="Karst U."/>
            <person name="Chakraborty T."/>
            <person name="Cossart P."/>
            <person name="Kreft J."/>
            <person name="Vazquez-Boland J.A."/>
            <person name="Goebel W."/>
            <person name="Glaser P."/>
        </authorList>
    </citation>
    <scope>NUCLEOTIDE SEQUENCE [LARGE SCALE GENOMIC DNA]</scope>
    <source>
        <strain evidence="4">ATCC BAA-678 / PAM 55</strain>
    </source>
</reference>
<feature type="transmembrane region" description="Helical" evidence="1">
    <location>
        <begin position="144"/>
        <end position="160"/>
    </location>
</feature>
<protein>
    <recommendedName>
        <fullName evidence="2">CAAX prenyl protease 2/Lysostaphin resistance protein A-like domain-containing protein</fullName>
    </recommendedName>
</protein>
<keyword evidence="1" id="KW-1133">Transmembrane helix</keyword>
<accession>G2ZDW0</accession>
<evidence type="ECO:0000259" key="2">
    <source>
        <dbReference type="Pfam" id="PF02517"/>
    </source>
</evidence>
<sequence length="212" mass="24542">MENPLNVKKQGYWLFSSALLIGILYQLLPYIISNIATLEFIGAYFNAFFMGIIAYIILKAEFLNWFKHFSFKWLLIGAPSLIIISTVFSFIWAFISGGGIAENSINSVLSWSYLLQYIPFMLLGEELLSISLLYAAWKKWNWKFWQASLLCSLLFAAWHLSAYDYNLLQCIITLAPARLVLNYLFKKSNSIWVTFLVHLIFDTFAFLPILLK</sequence>
<evidence type="ECO:0000313" key="3">
    <source>
        <dbReference type="EMBL" id="CBW86608.1"/>
    </source>
</evidence>
<dbReference type="KEGG" id="liv:LIV_2119"/>
<dbReference type="AlphaFoldDB" id="G2ZDW0"/>
<dbReference type="Pfam" id="PF02517">
    <property type="entry name" value="Rce1-like"/>
    <property type="match status" value="1"/>
</dbReference>
<feature type="transmembrane region" description="Helical" evidence="1">
    <location>
        <begin position="38"/>
        <end position="58"/>
    </location>
</feature>
<feature type="domain" description="CAAX prenyl protease 2/Lysostaphin resistance protein A-like" evidence="2">
    <location>
        <begin position="110"/>
        <end position="203"/>
    </location>
</feature>
<feature type="transmembrane region" description="Helical" evidence="1">
    <location>
        <begin position="115"/>
        <end position="137"/>
    </location>
</feature>
<feature type="transmembrane region" description="Helical" evidence="1">
    <location>
        <begin position="192"/>
        <end position="211"/>
    </location>
</feature>
<dbReference type="GO" id="GO:0004175">
    <property type="term" value="F:endopeptidase activity"/>
    <property type="evidence" value="ECO:0007669"/>
    <property type="project" value="UniProtKB-ARBA"/>
</dbReference>
<evidence type="ECO:0000313" key="4">
    <source>
        <dbReference type="Proteomes" id="UP000001286"/>
    </source>
</evidence>
<dbReference type="HOGENOM" id="CLU_1335788_0_0_9"/>
<dbReference type="EMBL" id="FR687253">
    <property type="protein sequence ID" value="CBW86608.1"/>
    <property type="molecule type" value="Genomic_DNA"/>
</dbReference>
<dbReference type="eggNOG" id="COG1266">
    <property type="taxonomic scope" value="Bacteria"/>
</dbReference>
<dbReference type="InterPro" id="IPR003675">
    <property type="entry name" value="Rce1/LyrA-like_dom"/>
</dbReference>
<gene>
    <name evidence="3" type="ordered locus">LIV_2119</name>
</gene>
<dbReference type="GeneID" id="57077124"/>
<dbReference type="RefSeq" id="WP_014093460.1">
    <property type="nucleotide sequence ID" value="NC_016011.1"/>
</dbReference>
<organism evidence="3 4">
    <name type="scientific">Listeria ivanovii (strain ATCC BAA-678 / PAM 55)</name>
    <dbReference type="NCBI Taxonomy" id="881621"/>
    <lineage>
        <taxon>Bacteria</taxon>
        <taxon>Bacillati</taxon>
        <taxon>Bacillota</taxon>
        <taxon>Bacilli</taxon>
        <taxon>Bacillales</taxon>
        <taxon>Listeriaceae</taxon>
        <taxon>Listeria</taxon>
    </lineage>
</organism>
<proteinExistence type="predicted"/>
<dbReference type="Proteomes" id="UP000001286">
    <property type="component" value="Chromosome"/>
</dbReference>
<dbReference type="GO" id="GO:0080120">
    <property type="term" value="P:CAAX-box protein maturation"/>
    <property type="evidence" value="ECO:0007669"/>
    <property type="project" value="UniProtKB-ARBA"/>
</dbReference>
<evidence type="ECO:0000256" key="1">
    <source>
        <dbReference type="SAM" id="Phobius"/>
    </source>
</evidence>
<name>G2ZDW0_LISIP</name>
<keyword evidence="1" id="KW-0812">Transmembrane</keyword>
<feature type="transmembrane region" description="Helical" evidence="1">
    <location>
        <begin position="70"/>
        <end position="95"/>
    </location>
</feature>
<dbReference type="OrthoDB" id="2924640at2"/>